<feature type="region of interest" description="Disordered" evidence="2">
    <location>
        <begin position="1"/>
        <end position="23"/>
    </location>
</feature>
<organism evidence="4">
    <name type="scientific">Opuntia streptacantha</name>
    <name type="common">Prickly pear cactus</name>
    <name type="synonym">Opuntia cardona</name>
    <dbReference type="NCBI Taxonomy" id="393608"/>
    <lineage>
        <taxon>Eukaryota</taxon>
        <taxon>Viridiplantae</taxon>
        <taxon>Streptophyta</taxon>
        <taxon>Embryophyta</taxon>
        <taxon>Tracheophyta</taxon>
        <taxon>Spermatophyta</taxon>
        <taxon>Magnoliopsida</taxon>
        <taxon>eudicotyledons</taxon>
        <taxon>Gunneridae</taxon>
        <taxon>Pentapetalae</taxon>
        <taxon>Caryophyllales</taxon>
        <taxon>Cactineae</taxon>
        <taxon>Cactaceae</taxon>
        <taxon>Opuntioideae</taxon>
        <taxon>Opuntia</taxon>
    </lineage>
</organism>
<dbReference type="PANTHER" id="PTHR15921:SF3">
    <property type="entry name" value="PRE-MRNA CLEAVAGE COMPLEX 2 PROTEIN PCF11"/>
    <property type="match status" value="1"/>
</dbReference>
<evidence type="ECO:0000259" key="3">
    <source>
        <dbReference type="PROSITE" id="PS51391"/>
    </source>
</evidence>
<evidence type="ECO:0000256" key="1">
    <source>
        <dbReference type="ARBA" id="ARBA00022664"/>
    </source>
</evidence>
<reference evidence="4" key="1">
    <citation type="journal article" date="2013" name="J. Plant Res.">
        <title>Effect of fungi and light on seed germination of three Opuntia species from semiarid lands of central Mexico.</title>
        <authorList>
            <person name="Delgado-Sanchez P."/>
            <person name="Jimenez-Bremont J.F."/>
            <person name="Guerrero-Gonzalez Mde L."/>
            <person name="Flores J."/>
        </authorList>
    </citation>
    <scope>NUCLEOTIDE SEQUENCE</scope>
    <source>
        <tissue evidence="4">Cladode</tissue>
    </source>
</reference>
<dbReference type="Gene3D" id="1.25.40.90">
    <property type="match status" value="1"/>
</dbReference>
<dbReference type="InterPro" id="IPR045154">
    <property type="entry name" value="PCF11-like"/>
</dbReference>
<proteinExistence type="predicted"/>
<dbReference type="InterPro" id="IPR008942">
    <property type="entry name" value="ENTH_VHS"/>
</dbReference>
<dbReference type="GO" id="GO:0005737">
    <property type="term" value="C:cytoplasm"/>
    <property type="evidence" value="ECO:0007669"/>
    <property type="project" value="TreeGrafter"/>
</dbReference>
<accession>A0A7C9A697</accession>
<evidence type="ECO:0000256" key="2">
    <source>
        <dbReference type="SAM" id="MobiDB-lite"/>
    </source>
</evidence>
<dbReference type="GO" id="GO:0031124">
    <property type="term" value="P:mRNA 3'-end processing"/>
    <property type="evidence" value="ECO:0007669"/>
    <property type="project" value="InterPro"/>
</dbReference>
<dbReference type="GO" id="GO:0000993">
    <property type="term" value="F:RNA polymerase II complex binding"/>
    <property type="evidence" value="ECO:0007669"/>
    <property type="project" value="InterPro"/>
</dbReference>
<keyword evidence="1" id="KW-0507">mRNA processing</keyword>
<evidence type="ECO:0000313" key="4">
    <source>
        <dbReference type="EMBL" id="MBA4660034.1"/>
    </source>
</evidence>
<dbReference type="GO" id="GO:0003729">
    <property type="term" value="F:mRNA binding"/>
    <property type="evidence" value="ECO:0007669"/>
    <property type="project" value="InterPro"/>
</dbReference>
<dbReference type="PANTHER" id="PTHR15921">
    <property type="entry name" value="PRE-MRNA CLEAVAGE COMPLEX II"/>
    <property type="match status" value="1"/>
</dbReference>
<sequence length="125" mass="13967">MEMESSRRPPFNRSGELGMKKARLSDDPSQGVLQQYMQHQELINQYKTALAELIINSKPIITNLTIIAGENVQAAKAIAATICSNILEVKNLNSAQSFLLSYSMYLYCNGCLNSMLHCSSSYWVN</sequence>
<dbReference type="GO" id="GO:0005849">
    <property type="term" value="C:mRNA cleavage factor complex"/>
    <property type="evidence" value="ECO:0007669"/>
    <property type="project" value="TreeGrafter"/>
</dbReference>
<feature type="domain" description="CID" evidence="3">
    <location>
        <begin position="38"/>
        <end position="125"/>
    </location>
</feature>
<dbReference type="AlphaFoldDB" id="A0A7C9A697"/>
<name>A0A7C9A697_OPUST</name>
<reference evidence="4" key="2">
    <citation type="submission" date="2020-07" db="EMBL/GenBank/DDBJ databases">
        <authorList>
            <person name="Vera ALvarez R."/>
            <person name="Arias-Moreno D.M."/>
            <person name="Jimenez-Jacinto V."/>
            <person name="Jimenez-Bremont J.F."/>
            <person name="Swaminathan K."/>
            <person name="Moose S.P."/>
            <person name="Guerrero-Gonzalez M.L."/>
            <person name="Marino-Ramirez L."/>
            <person name="Landsman D."/>
            <person name="Rodriguez-Kessler M."/>
            <person name="Delgado-Sanchez P."/>
        </authorList>
    </citation>
    <scope>NUCLEOTIDE SEQUENCE</scope>
    <source>
        <tissue evidence="4">Cladode</tissue>
    </source>
</reference>
<dbReference type="InterPro" id="IPR006569">
    <property type="entry name" value="CID_dom"/>
</dbReference>
<dbReference type="GO" id="GO:0006369">
    <property type="term" value="P:termination of RNA polymerase II transcription"/>
    <property type="evidence" value="ECO:0007669"/>
    <property type="project" value="InterPro"/>
</dbReference>
<dbReference type="EMBL" id="GISG01205876">
    <property type="protein sequence ID" value="MBA4660034.1"/>
    <property type="molecule type" value="Transcribed_RNA"/>
</dbReference>
<dbReference type="PROSITE" id="PS51391">
    <property type="entry name" value="CID"/>
    <property type="match status" value="1"/>
</dbReference>
<dbReference type="SUPFAM" id="SSF48464">
    <property type="entry name" value="ENTH/VHS domain"/>
    <property type="match status" value="1"/>
</dbReference>
<protein>
    <recommendedName>
        <fullName evidence="3">CID domain-containing protein</fullName>
    </recommendedName>
</protein>